<evidence type="ECO:0000313" key="1">
    <source>
        <dbReference type="EMBL" id="MBR0599053.1"/>
    </source>
</evidence>
<protein>
    <submittedName>
        <fullName evidence="1">Uncharacterized protein</fullName>
    </submittedName>
</protein>
<sequence length="46" mass="5293">MSEAKKAIEIYLALLQRKLDTIPENDSDSFLRQMKNIVATTGNIRR</sequence>
<dbReference type="AlphaFoldDB" id="A0A8J7W484"/>
<dbReference type="Proteomes" id="UP000675664">
    <property type="component" value="Unassembled WGS sequence"/>
</dbReference>
<reference evidence="1" key="2">
    <citation type="submission" date="2021-04" db="EMBL/GenBank/DDBJ databases">
        <authorList>
            <person name="Liu J."/>
        </authorList>
    </citation>
    <scope>NUCLEOTIDE SEQUENCE</scope>
    <source>
        <strain evidence="1">BAD-6</strain>
    </source>
</reference>
<proteinExistence type="predicted"/>
<reference evidence="1" key="1">
    <citation type="submission" date="2021-04" db="EMBL/GenBank/DDBJ databases">
        <title>Sinoanaerobacter chloroacetimidivorans sp. nov., an obligate anaerobic bacterium isolated from anaerobic sludge.</title>
        <authorList>
            <person name="Bao Y."/>
        </authorList>
    </citation>
    <scope>NUCLEOTIDE SEQUENCE</scope>
    <source>
        <strain evidence="1">BAD-6</strain>
    </source>
</reference>
<comment type="caution">
    <text evidence="1">The sequence shown here is derived from an EMBL/GenBank/DDBJ whole genome shotgun (WGS) entry which is preliminary data.</text>
</comment>
<dbReference type="RefSeq" id="WP_227019187.1">
    <property type="nucleotide sequence ID" value="NZ_JAGSND010000010.1"/>
</dbReference>
<gene>
    <name evidence="1" type="ORF">KCX82_14280</name>
</gene>
<dbReference type="EMBL" id="JAGSND010000010">
    <property type="protein sequence ID" value="MBR0599053.1"/>
    <property type="molecule type" value="Genomic_DNA"/>
</dbReference>
<evidence type="ECO:0000313" key="2">
    <source>
        <dbReference type="Proteomes" id="UP000675664"/>
    </source>
</evidence>
<keyword evidence="2" id="KW-1185">Reference proteome</keyword>
<organism evidence="1 2">
    <name type="scientific">Sinanaerobacter chloroacetimidivorans</name>
    <dbReference type="NCBI Taxonomy" id="2818044"/>
    <lineage>
        <taxon>Bacteria</taxon>
        <taxon>Bacillati</taxon>
        <taxon>Bacillota</taxon>
        <taxon>Clostridia</taxon>
        <taxon>Peptostreptococcales</taxon>
        <taxon>Anaerovoracaceae</taxon>
        <taxon>Sinanaerobacter</taxon>
    </lineage>
</organism>
<name>A0A8J7W484_9FIRM</name>
<accession>A0A8J7W484</accession>